<dbReference type="Proteomes" id="UP001642540">
    <property type="component" value="Unassembled WGS sequence"/>
</dbReference>
<feature type="compositionally biased region" description="Polar residues" evidence="8">
    <location>
        <begin position="33"/>
        <end position="56"/>
    </location>
</feature>
<dbReference type="InterPro" id="IPR003877">
    <property type="entry name" value="SPRY_dom"/>
</dbReference>
<evidence type="ECO:0000256" key="4">
    <source>
        <dbReference type="ARBA" id="ARBA00022786"/>
    </source>
</evidence>
<evidence type="ECO:0000256" key="3">
    <source>
        <dbReference type="ARBA" id="ARBA00016614"/>
    </source>
</evidence>
<keyword evidence="5" id="KW-0524">Neurogenesis</keyword>
<keyword evidence="12" id="KW-1185">Reference proteome</keyword>
<dbReference type="PROSITE" id="PS50181">
    <property type="entry name" value="FBOX"/>
    <property type="match status" value="1"/>
</dbReference>
<evidence type="ECO:0000256" key="6">
    <source>
        <dbReference type="ARBA" id="ARBA00023018"/>
    </source>
</evidence>
<evidence type="ECO:0000256" key="1">
    <source>
        <dbReference type="ARBA" id="ARBA00004906"/>
    </source>
</evidence>
<evidence type="ECO:0000259" key="10">
    <source>
        <dbReference type="PROSITE" id="PS50188"/>
    </source>
</evidence>
<comment type="subcellular location">
    <subcellularLocation>
        <location evidence="7">Synapse</location>
    </subcellularLocation>
</comment>
<dbReference type="InterPro" id="IPR035784">
    <property type="entry name" value="SPRY_FBXO45"/>
</dbReference>
<dbReference type="InterPro" id="IPR043136">
    <property type="entry name" value="B30.2/SPRY_sf"/>
</dbReference>
<feature type="region of interest" description="Disordered" evidence="8">
    <location>
        <begin position="1"/>
        <end position="61"/>
    </location>
</feature>
<feature type="compositionally biased region" description="Polar residues" evidence="8">
    <location>
        <begin position="143"/>
        <end position="163"/>
    </location>
</feature>
<comment type="pathway">
    <text evidence="1">Protein modification; protein ubiquitination.</text>
</comment>
<dbReference type="InterPro" id="IPR050672">
    <property type="entry name" value="FBXO45-Fsn/SPSB_families"/>
</dbReference>
<dbReference type="InterPro" id="IPR013320">
    <property type="entry name" value="ConA-like_dom_sf"/>
</dbReference>
<feature type="compositionally biased region" description="Basic and acidic residues" evidence="8">
    <location>
        <begin position="1"/>
        <end position="23"/>
    </location>
</feature>
<protein>
    <recommendedName>
        <fullName evidence="3">F-box/SPRY domain-containing protein 1</fullName>
    </recommendedName>
</protein>
<dbReference type="Pfam" id="PF00622">
    <property type="entry name" value="SPRY"/>
    <property type="match status" value="1"/>
</dbReference>
<sequence>MSSPGHSRDPGKSHDRDNKDDKNQSPSKWKHPNASSPNSGSPTNAGPSKPQHTNHLLNFASGKPALNFKKLFNHTFGKEEHSPQPQGLPIQVRNPQTDLSELEHGKLGADALVGNGLTNGSHLQEVTSDNSGTENYSDDHESGSSNAGGQESGRNSNQSPSDSCAIQTHISALPENVLENIFSFLDLGDVRNVALVCQEWNRVIGDENNEVWRTQCFKRMSREIVYSDLLTSCPTFKAKLRAHIHSWNPLDCSRNIYVKPNGFTIHRNPVAQSTDGARGKIGFNRGRHAWEIIWEGPLGTVAVVGVATQQAEVRAQGYIALLGKDDQSWGWNLVENLLLHNGDSQGNYPVINNAPRYQVGERIRVILDCEDNTLSFEKNFEFLGVAFRGLPNREMLYPAVSAVYGNTEISMVYLGPPLDG</sequence>
<feature type="domain" description="B30.2/SPRY" evidence="10">
    <location>
        <begin position="225"/>
        <end position="418"/>
    </location>
</feature>
<evidence type="ECO:0000313" key="12">
    <source>
        <dbReference type="Proteomes" id="UP001642540"/>
    </source>
</evidence>
<comment type="similarity">
    <text evidence="2">Belongs to the FBXO45/Fsn family.</text>
</comment>
<keyword evidence="4" id="KW-0833">Ubl conjugation pathway</keyword>
<reference evidence="11 12" key="1">
    <citation type="submission" date="2024-08" db="EMBL/GenBank/DDBJ databases">
        <authorList>
            <person name="Cucini C."/>
            <person name="Frati F."/>
        </authorList>
    </citation>
    <scope>NUCLEOTIDE SEQUENCE [LARGE SCALE GENOMIC DNA]</scope>
</reference>
<dbReference type="SUPFAM" id="SSF49899">
    <property type="entry name" value="Concanavalin A-like lectins/glucanases"/>
    <property type="match status" value="1"/>
</dbReference>
<evidence type="ECO:0000256" key="8">
    <source>
        <dbReference type="SAM" id="MobiDB-lite"/>
    </source>
</evidence>
<dbReference type="EMBL" id="CAXLJM020000027">
    <property type="protein sequence ID" value="CAL8094850.1"/>
    <property type="molecule type" value="Genomic_DNA"/>
</dbReference>
<feature type="region of interest" description="Disordered" evidence="8">
    <location>
        <begin position="111"/>
        <end position="163"/>
    </location>
</feature>
<dbReference type="Gene3D" id="1.20.1280.50">
    <property type="match status" value="1"/>
</dbReference>
<dbReference type="SMART" id="SM00256">
    <property type="entry name" value="FBOX"/>
    <property type="match status" value="1"/>
</dbReference>
<evidence type="ECO:0000256" key="2">
    <source>
        <dbReference type="ARBA" id="ARBA00007328"/>
    </source>
</evidence>
<dbReference type="SUPFAM" id="SSF81383">
    <property type="entry name" value="F-box domain"/>
    <property type="match status" value="1"/>
</dbReference>
<organism evidence="11 12">
    <name type="scientific">Orchesella dallaii</name>
    <dbReference type="NCBI Taxonomy" id="48710"/>
    <lineage>
        <taxon>Eukaryota</taxon>
        <taxon>Metazoa</taxon>
        <taxon>Ecdysozoa</taxon>
        <taxon>Arthropoda</taxon>
        <taxon>Hexapoda</taxon>
        <taxon>Collembola</taxon>
        <taxon>Entomobryomorpha</taxon>
        <taxon>Entomobryoidea</taxon>
        <taxon>Orchesellidae</taxon>
        <taxon>Orchesellinae</taxon>
        <taxon>Orchesella</taxon>
    </lineage>
</organism>
<keyword evidence="6" id="KW-0770">Synapse</keyword>
<dbReference type="PROSITE" id="PS50188">
    <property type="entry name" value="B302_SPRY"/>
    <property type="match status" value="1"/>
</dbReference>
<feature type="domain" description="F-box" evidence="9">
    <location>
        <begin position="167"/>
        <end position="215"/>
    </location>
</feature>
<accession>A0ABP1QDI7</accession>
<evidence type="ECO:0000256" key="7">
    <source>
        <dbReference type="ARBA" id="ARBA00034103"/>
    </source>
</evidence>
<evidence type="ECO:0000313" key="11">
    <source>
        <dbReference type="EMBL" id="CAL8094850.1"/>
    </source>
</evidence>
<evidence type="ECO:0000256" key="5">
    <source>
        <dbReference type="ARBA" id="ARBA00022902"/>
    </source>
</evidence>
<dbReference type="PANTHER" id="PTHR12245">
    <property type="entry name" value="SPRY DOMAIN CONTAINING SOCS BOX PROTEIN"/>
    <property type="match status" value="1"/>
</dbReference>
<dbReference type="Gene3D" id="2.60.120.920">
    <property type="match status" value="1"/>
</dbReference>
<dbReference type="CDD" id="cd12907">
    <property type="entry name" value="SPRY_Fbox"/>
    <property type="match status" value="1"/>
</dbReference>
<dbReference type="Pfam" id="PF12937">
    <property type="entry name" value="F-box-like"/>
    <property type="match status" value="1"/>
</dbReference>
<gene>
    <name evidence="11" type="ORF">ODALV1_LOCUS8908</name>
</gene>
<name>A0ABP1QDI7_9HEXA</name>
<dbReference type="InterPro" id="IPR001810">
    <property type="entry name" value="F-box_dom"/>
</dbReference>
<evidence type="ECO:0000259" key="9">
    <source>
        <dbReference type="PROSITE" id="PS50181"/>
    </source>
</evidence>
<dbReference type="PANTHER" id="PTHR12245:SF7">
    <property type="entry name" value="F-BOX_SPRY DOMAIN-CONTAINING PROTEIN 1"/>
    <property type="match status" value="1"/>
</dbReference>
<dbReference type="SMART" id="SM00449">
    <property type="entry name" value="SPRY"/>
    <property type="match status" value="1"/>
</dbReference>
<dbReference type="InterPro" id="IPR036047">
    <property type="entry name" value="F-box-like_dom_sf"/>
</dbReference>
<dbReference type="InterPro" id="IPR001870">
    <property type="entry name" value="B30.2/SPRY"/>
</dbReference>
<feature type="compositionally biased region" description="Polar residues" evidence="8">
    <location>
        <begin position="116"/>
        <end position="135"/>
    </location>
</feature>
<proteinExistence type="inferred from homology"/>
<comment type="caution">
    <text evidence="11">The sequence shown here is derived from an EMBL/GenBank/DDBJ whole genome shotgun (WGS) entry which is preliminary data.</text>
</comment>